<evidence type="ECO:0000256" key="1">
    <source>
        <dbReference type="ARBA" id="ARBA00010617"/>
    </source>
</evidence>
<dbReference type="KEGG" id="abas:ACPOL_5997"/>
<keyword evidence="3" id="KW-0479">Metal-binding</keyword>
<gene>
    <name evidence="7" type="ORF">ACPOL_5997</name>
</gene>
<accession>A0A2Z5G864</accession>
<comment type="similarity">
    <text evidence="1">Belongs to the cytochrome P450 family.</text>
</comment>
<evidence type="ECO:0000256" key="6">
    <source>
        <dbReference type="ARBA" id="ARBA00023033"/>
    </source>
</evidence>
<dbReference type="GO" id="GO:0016705">
    <property type="term" value="F:oxidoreductase activity, acting on paired donors, with incorporation or reduction of molecular oxygen"/>
    <property type="evidence" value="ECO:0007669"/>
    <property type="project" value="InterPro"/>
</dbReference>
<dbReference type="Pfam" id="PF00067">
    <property type="entry name" value="p450"/>
    <property type="match status" value="1"/>
</dbReference>
<evidence type="ECO:0000313" key="8">
    <source>
        <dbReference type="Proteomes" id="UP000253606"/>
    </source>
</evidence>
<dbReference type="Gene3D" id="1.10.630.10">
    <property type="entry name" value="Cytochrome P450"/>
    <property type="match status" value="1"/>
</dbReference>
<evidence type="ECO:0000256" key="4">
    <source>
        <dbReference type="ARBA" id="ARBA00023002"/>
    </source>
</evidence>
<keyword evidence="5" id="KW-0408">Iron</keyword>
<dbReference type="RefSeq" id="WP_114209848.1">
    <property type="nucleotide sequence ID" value="NZ_CP030840.1"/>
</dbReference>
<dbReference type="Proteomes" id="UP000253606">
    <property type="component" value="Chromosome"/>
</dbReference>
<dbReference type="GO" id="GO:0004497">
    <property type="term" value="F:monooxygenase activity"/>
    <property type="evidence" value="ECO:0007669"/>
    <property type="project" value="UniProtKB-KW"/>
</dbReference>
<evidence type="ECO:0000313" key="7">
    <source>
        <dbReference type="EMBL" id="AXC15241.1"/>
    </source>
</evidence>
<keyword evidence="2" id="KW-0349">Heme</keyword>
<evidence type="ECO:0000256" key="5">
    <source>
        <dbReference type="ARBA" id="ARBA00023004"/>
    </source>
</evidence>
<name>A0A2Z5G864_9BACT</name>
<dbReference type="SUPFAM" id="SSF48264">
    <property type="entry name" value="Cytochrome P450"/>
    <property type="match status" value="1"/>
</dbReference>
<keyword evidence="6" id="KW-0503">Monooxygenase</keyword>
<keyword evidence="4" id="KW-0560">Oxidoreductase</keyword>
<dbReference type="GO" id="GO:0020037">
    <property type="term" value="F:heme binding"/>
    <property type="evidence" value="ECO:0007669"/>
    <property type="project" value="InterPro"/>
</dbReference>
<dbReference type="PRINTS" id="PR00359">
    <property type="entry name" value="BP450"/>
</dbReference>
<dbReference type="OrthoDB" id="9801155at2"/>
<dbReference type="FunFam" id="1.10.630.10:FF:000018">
    <property type="entry name" value="Cytochrome P450 monooxygenase"/>
    <property type="match status" value="1"/>
</dbReference>
<dbReference type="AlphaFoldDB" id="A0A2Z5G864"/>
<proteinExistence type="inferred from homology"/>
<dbReference type="GO" id="GO:0005506">
    <property type="term" value="F:iron ion binding"/>
    <property type="evidence" value="ECO:0007669"/>
    <property type="project" value="InterPro"/>
</dbReference>
<dbReference type="PANTHER" id="PTHR46696:SF1">
    <property type="entry name" value="CYTOCHROME P450 YJIB-RELATED"/>
    <property type="match status" value="1"/>
</dbReference>
<reference evidence="7 8" key="1">
    <citation type="journal article" date="2018" name="Front. Microbiol.">
        <title>Hydrolytic Capabilities as a Key to Environmental Success: Chitinolytic and Cellulolytic Acidobacteria From Acidic Sub-arctic Soils and Boreal Peatlands.</title>
        <authorList>
            <person name="Belova S.E."/>
            <person name="Ravin N.V."/>
            <person name="Pankratov T.A."/>
            <person name="Rakitin A.L."/>
            <person name="Ivanova A.A."/>
            <person name="Beletsky A.V."/>
            <person name="Mardanov A.V."/>
            <person name="Sinninghe Damste J.S."/>
            <person name="Dedysh S.N."/>
        </authorList>
    </citation>
    <scope>NUCLEOTIDE SEQUENCE [LARGE SCALE GENOMIC DNA]</scope>
    <source>
        <strain evidence="7 8">SBC82</strain>
    </source>
</reference>
<dbReference type="InterPro" id="IPR036396">
    <property type="entry name" value="Cyt_P450_sf"/>
</dbReference>
<dbReference type="EMBL" id="CP030840">
    <property type="protein sequence ID" value="AXC15241.1"/>
    <property type="molecule type" value="Genomic_DNA"/>
</dbReference>
<keyword evidence="8" id="KW-1185">Reference proteome</keyword>
<dbReference type="InterPro" id="IPR002397">
    <property type="entry name" value="Cyt_P450_B"/>
</dbReference>
<dbReference type="InterPro" id="IPR001128">
    <property type="entry name" value="Cyt_P450"/>
</dbReference>
<dbReference type="CDD" id="cd20625">
    <property type="entry name" value="CYP164-like"/>
    <property type="match status" value="1"/>
</dbReference>
<protein>
    <submittedName>
        <fullName evidence="7">Putative cytochrome P450 hydroxylase</fullName>
    </submittedName>
</protein>
<evidence type="ECO:0000256" key="2">
    <source>
        <dbReference type="ARBA" id="ARBA00022617"/>
    </source>
</evidence>
<sequence>MAAFDPELSLTRLLNPEVLANPYPLYARLREEAPVYFDPFLHTWVVTRYADVFQVLMTFSADRTPSPEQLSAMGMSSIGPIAQVMVKQMLFLDPPAHTRLRSLAATVFSPRRVKILEEHIRSIANDLIDKVLARGRMDVMTDIAEPLPAIVTAELLGVPVEDHDQLKDWSKDFAEMLGNYQHNPNRIPRVLKSTEEMTKYFRARIAEQRETPREGLIQSLLGAEINGDRLTDEEVVANTIVTMVGGQETTTNLIGNGILTLLRNPEEKNRLMSDYSLIPSAIEELLRYESPSQQTGRIAREDVVIGGQEIKKGQAVIAVMASGNRDPERFSDPDTLDISRSDNRHLAFGWAAHFCFGAPLARMEGQIMLETMLRRLPGLELGSNDLTWRDNLGLRGLNSLPVTFTSSESSLELTGHPA</sequence>
<evidence type="ECO:0000256" key="3">
    <source>
        <dbReference type="ARBA" id="ARBA00022723"/>
    </source>
</evidence>
<organism evidence="7 8">
    <name type="scientific">Acidisarcina polymorpha</name>
    <dbReference type="NCBI Taxonomy" id="2211140"/>
    <lineage>
        <taxon>Bacteria</taxon>
        <taxon>Pseudomonadati</taxon>
        <taxon>Acidobacteriota</taxon>
        <taxon>Terriglobia</taxon>
        <taxon>Terriglobales</taxon>
        <taxon>Acidobacteriaceae</taxon>
        <taxon>Acidisarcina</taxon>
    </lineage>
</organism>
<dbReference type="PANTHER" id="PTHR46696">
    <property type="entry name" value="P450, PUTATIVE (EUROFUNG)-RELATED"/>
    <property type="match status" value="1"/>
</dbReference>